<dbReference type="InterPro" id="IPR011033">
    <property type="entry name" value="PRC_barrel-like_sf"/>
</dbReference>
<gene>
    <name evidence="2" type="ORF">OMW55_04205</name>
</gene>
<sequence>MDQLASWVATATTILAACLTASNLGSRITGYGFVVFTVGSIAWFATGLLTGQPALVWTNAVMTLLNLFGVYRWLGRQAKVEDGAQKAAEKSRDLPGETLFPASTLASAKLKGQGGVDLGTCVDAMVGCGSGRLSYLVVAQGGVAGVGETFRRVEWQNAHVHEGAVTTELQPEAFAGLPELAKDDWPGR</sequence>
<dbReference type="SUPFAM" id="SSF50346">
    <property type="entry name" value="PRC-barrel domain"/>
    <property type="match status" value="1"/>
</dbReference>
<keyword evidence="1" id="KW-1133">Transmembrane helix</keyword>
<keyword evidence="3" id="KW-1185">Reference proteome</keyword>
<reference evidence="2 3" key="1">
    <citation type="submission" date="2022-10" db="EMBL/GenBank/DDBJ databases">
        <title>Sphingomonas sp.</title>
        <authorList>
            <person name="Jin C."/>
        </authorList>
    </citation>
    <scope>NUCLEOTIDE SEQUENCE [LARGE SCALE GENOMIC DNA]</scope>
    <source>
        <strain evidence="2 3">BN140010</strain>
    </source>
</reference>
<feature type="transmembrane region" description="Helical" evidence="1">
    <location>
        <begin position="56"/>
        <end position="74"/>
    </location>
</feature>
<comment type="caution">
    <text evidence="2">The sequence shown here is derived from an EMBL/GenBank/DDBJ whole genome shotgun (WGS) entry which is preliminary data.</text>
</comment>
<dbReference type="PANTHER" id="PTHR36505:SF1">
    <property type="entry name" value="BLR1072 PROTEIN"/>
    <property type="match status" value="1"/>
</dbReference>
<feature type="transmembrane region" description="Helical" evidence="1">
    <location>
        <begin position="30"/>
        <end position="49"/>
    </location>
</feature>
<dbReference type="EMBL" id="JAPDOB010000001">
    <property type="protein sequence ID" value="MCW3797007.1"/>
    <property type="molecule type" value="Genomic_DNA"/>
</dbReference>
<organism evidence="2 3">
    <name type="scientific">Sphingomonas arvum</name>
    <dbReference type="NCBI Taxonomy" id="2992113"/>
    <lineage>
        <taxon>Bacteria</taxon>
        <taxon>Pseudomonadati</taxon>
        <taxon>Pseudomonadota</taxon>
        <taxon>Alphaproteobacteria</taxon>
        <taxon>Sphingomonadales</taxon>
        <taxon>Sphingomonadaceae</taxon>
        <taxon>Sphingomonas</taxon>
    </lineage>
</organism>
<dbReference type="RefSeq" id="WP_264881063.1">
    <property type="nucleotide sequence ID" value="NZ_JAPDOB010000001.1"/>
</dbReference>
<keyword evidence="1" id="KW-0812">Transmembrane</keyword>
<evidence type="ECO:0000313" key="3">
    <source>
        <dbReference type="Proteomes" id="UP001526246"/>
    </source>
</evidence>
<dbReference type="Gene3D" id="2.30.30.240">
    <property type="entry name" value="PRC-barrel domain"/>
    <property type="match status" value="1"/>
</dbReference>
<accession>A0ABT3JD66</accession>
<name>A0ABT3JD66_9SPHN</name>
<proteinExistence type="predicted"/>
<dbReference type="Proteomes" id="UP001526246">
    <property type="component" value="Unassembled WGS sequence"/>
</dbReference>
<evidence type="ECO:0000256" key="1">
    <source>
        <dbReference type="SAM" id="Phobius"/>
    </source>
</evidence>
<protein>
    <submittedName>
        <fullName evidence="2">PRC-barrel domain containing protein</fullName>
    </submittedName>
</protein>
<dbReference type="PANTHER" id="PTHR36505">
    <property type="entry name" value="BLR1072 PROTEIN"/>
    <property type="match status" value="1"/>
</dbReference>
<keyword evidence="1" id="KW-0472">Membrane</keyword>
<evidence type="ECO:0000313" key="2">
    <source>
        <dbReference type="EMBL" id="MCW3797007.1"/>
    </source>
</evidence>